<dbReference type="SUPFAM" id="SSF48179">
    <property type="entry name" value="6-phosphogluconate dehydrogenase C-terminal domain-like"/>
    <property type="match status" value="1"/>
</dbReference>
<dbReference type="OrthoDB" id="10255643at2759"/>
<dbReference type="UniPathway" id="UPA00049">
    <property type="reaction ID" value="UER00060"/>
</dbReference>
<keyword evidence="10 17" id="KW-0460">Magnesium</keyword>
<keyword evidence="9 17" id="KW-0479">Metal-binding</keyword>
<reference evidence="23 24" key="4">
    <citation type="journal article" date="2011" name="BMC Genomics">
        <title>RNA-Seq improves annotation of protein-coding genes in the cucumber genome.</title>
        <authorList>
            <person name="Li Z."/>
            <person name="Zhang Z."/>
            <person name="Yan P."/>
            <person name="Huang S."/>
            <person name="Fei Z."/>
            <person name="Lin K."/>
        </authorList>
    </citation>
    <scope>NUCLEOTIDE SEQUENCE [LARGE SCALE GENOMIC DNA]</scope>
    <source>
        <strain evidence="24">cv. 9930</strain>
    </source>
</reference>
<keyword evidence="14 17" id="KW-0100">Branched-chain amino acid biosynthesis</keyword>
<dbReference type="FunFam" id="1.10.1040.10:FF:000015">
    <property type="entry name" value="Ketol-acid reductoisomerase"/>
    <property type="match status" value="1"/>
</dbReference>
<evidence type="ECO:0000256" key="4">
    <source>
        <dbReference type="ARBA" id="ARBA00010318"/>
    </source>
</evidence>
<dbReference type="PANTHER" id="PTHR21371:SF1">
    <property type="entry name" value="KETOL-ACID REDUCTOISOMERASE, MITOCHONDRIAL"/>
    <property type="match status" value="1"/>
</dbReference>
<evidence type="ECO:0000313" key="23">
    <source>
        <dbReference type="EMBL" id="KGN43657.1"/>
    </source>
</evidence>
<dbReference type="PANTHER" id="PTHR21371">
    <property type="entry name" value="KETOL-ACID REDUCTOISOMERASE, MITOCHONDRIAL"/>
    <property type="match status" value="1"/>
</dbReference>
<comment type="caution">
    <text evidence="20">Lacks conserved residue(s) required for the propagation of feature annotation.</text>
</comment>
<dbReference type="InterPro" id="IPR013023">
    <property type="entry name" value="KARI"/>
</dbReference>
<keyword evidence="8" id="KW-0934">Plastid</keyword>
<dbReference type="PROSITE" id="PS51850">
    <property type="entry name" value="KARI_N"/>
    <property type="match status" value="1"/>
</dbReference>
<evidence type="ECO:0000256" key="2">
    <source>
        <dbReference type="ARBA" id="ARBA00004864"/>
    </source>
</evidence>
<feature type="binding site" evidence="19 20">
    <location>
        <position position="311"/>
    </location>
    <ligand>
        <name>Mg(2+)</name>
        <dbReference type="ChEBI" id="CHEBI:18420"/>
        <label>1</label>
    </ligand>
</feature>
<dbReference type="EMBL" id="CM002928">
    <property type="protein sequence ID" value="KGN43657.1"/>
    <property type="molecule type" value="Genomic_DNA"/>
</dbReference>
<reference evidence="23 24" key="3">
    <citation type="journal article" date="2010" name="BMC Genomics">
        <title>Transcriptome sequencing and comparative analysis of cucumber flowers with different sex types.</title>
        <authorList>
            <person name="Guo S."/>
            <person name="Zheng Y."/>
            <person name="Joung J.G."/>
            <person name="Liu S."/>
            <person name="Zhang Z."/>
            <person name="Crasta O.R."/>
            <person name="Sobral B.W."/>
            <person name="Xu Y."/>
            <person name="Huang S."/>
            <person name="Fei Z."/>
        </authorList>
    </citation>
    <scope>NUCLEOTIDE SEQUENCE [LARGE SCALE GENOMIC DNA]</scope>
    <source>
        <strain evidence="24">cv. 9930</strain>
    </source>
</reference>
<evidence type="ECO:0000256" key="3">
    <source>
        <dbReference type="ARBA" id="ARBA00004885"/>
    </source>
</evidence>
<reference evidence="23 24" key="1">
    <citation type="journal article" date="2009" name="Nat. Genet.">
        <title>The genome of the cucumber, Cucumis sativus L.</title>
        <authorList>
            <person name="Huang S."/>
            <person name="Li R."/>
            <person name="Zhang Z."/>
            <person name="Li L."/>
            <person name="Gu X."/>
            <person name="Fan W."/>
            <person name="Lucas W.J."/>
            <person name="Wang X."/>
            <person name="Xie B."/>
            <person name="Ni P."/>
            <person name="Ren Y."/>
            <person name="Zhu H."/>
            <person name="Li J."/>
            <person name="Lin K."/>
            <person name="Jin W."/>
            <person name="Fei Z."/>
            <person name="Li G."/>
            <person name="Staub J."/>
            <person name="Kilian A."/>
            <person name="van der Vossen E.A."/>
            <person name="Wu Y."/>
            <person name="Guo J."/>
            <person name="He J."/>
            <person name="Jia Z."/>
            <person name="Ren Y."/>
            <person name="Tian G."/>
            <person name="Lu Y."/>
            <person name="Ruan J."/>
            <person name="Qian W."/>
            <person name="Wang M."/>
            <person name="Huang Q."/>
            <person name="Li B."/>
            <person name="Xuan Z."/>
            <person name="Cao J."/>
            <person name="Asan"/>
            <person name="Wu Z."/>
            <person name="Zhang J."/>
            <person name="Cai Q."/>
            <person name="Bai Y."/>
            <person name="Zhao B."/>
            <person name="Han Y."/>
            <person name="Li Y."/>
            <person name="Li X."/>
            <person name="Wang S."/>
            <person name="Shi Q."/>
            <person name="Liu S."/>
            <person name="Cho W.K."/>
            <person name="Kim J.Y."/>
            <person name="Xu Y."/>
            <person name="Heller-Uszynska K."/>
            <person name="Miao H."/>
            <person name="Cheng Z."/>
            <person name="Zhang S."/>
            <person name="Wu J."/>
            <person name="Yang Y."/>
            <person name="Kang H."/>
            <person name="Li M."/>
            <person name="Liang H."/>
            <person name="Ren X."/>
            <person name="Shi Z."/>
            <person name="Wen M."/>
            <person name="Jian M."/>
            <person name="Yang H."/>
            <person name="Zhang G."/>
            <person name="Yang Z."/>
            <person name="Chen R."/>
            <person name="Liu S."/>
            <person name="Li J."/>
            <person name="Ma L."/>
            <person name="Liu H."/>
            <person name="Zhou Y."/>
            <person name="Zhao J."/>
            <person name="Fang X."/>
            <person name="Li G."/>
            <person name="Fang L."/>
            <person name="Li Y."/>
            <person name="Liu D."/>
            <person name="Zheng H."/>
            <person name="Zhang Y."/>
            <person name="Qin N."/>
            <person name="Li Z."/>
            <person name="Yang G."/>
            <person name="Yang S."/>
            <person name="Bolund L."/>
            <person name="Kristiansen K."/>
            <person name="Zheng H."/>
            <person name="Li S."/>
            <person name="Zhang X."/>
            <person name="Yang H."/>
            <person name="Wang J."/>
            <person name="Sun R."/>
            <person name="Zhang B."/>
            <person name="Jiang S."/>
            <person name="Wang J."/>
            <person name="Du Y."/>
            <person name="Li S."/>
        </authorList>
    </citation>
    <scope>NUCLEOTIDE SEQUENCE [LARGE SCALE GENOMIC DNA]</scope>
    <source>
        <strain evidence="24">cv. 9930</strain>
    </source>
</reference>
<evidence type="ECO:0000256" key="19">
    <source>
        <dbReference type="PIRSR" id="PIRSR000118-2"/>
    </source>
</evidence>
<evidence type="ECO:0000256" key="13">
    <source>
        <dbReference type="ARBA" id="ARBA00023002"/>
    </source>
</evidence>
<dbReference type="GO" id="GO:0009099">
    <property type="term" value="P:L-valine biosynthetic process"/>
    <property type="evidence" value="ECO:0000318"/>
    <property type="project" value="GO_Central"/>
</dbReference>
<evidence type="ECO:0000313" key="24">
    <source>
        <dbReference type="Proteomes" id="UP000029981"/>
    </source>
</evidence>
<feature type="binding site" evidence="20">
    <location>
        <position position="488"/>
    </location>
    <ligand>
        <name>Mg(2+)</name>
        <dbReference type="ChEBI" id="CHEBI:18420"/>
        <label>2</label>
    </ligand>
</feature>
<evidence type="ECO:0000256" key="20">
    <source>
        <dbReference type="PROSITE-ProRule" id="PRU01198"/>
    </source>
</evidence>
<dbReference type="STRING" id="3659.A0A0A0K5T7"/>
<keyword evidence="12" id="KW-0809">Transit peptide</keyword>
<dbReference type="GO" id="GO:0009097">
    <property type="term" value="P:isoleucine biosynthetic process"/>
    <property type="evidence" value="ECO:0000318"/>
    <property type="project" value="GO_Central"/>
</dbReference>
<dbReference type="eggNOG" id="ENOG502QQBF">
    <property type="taxonomic scope" value="Eukaryota"/>
</dbReference>
<dbReference type="InterPro" id="IPR013116">
    <property type="entry name" value="KARI_N"/>
</dbReference>
<feature type="active site" evidence="18">
    <location>
        <position position="218"/>
    </location>
</feature>
<keyword evidence="24" id="KW-1185">Reference proteome</keyword>
<dbReference type="Gene3D" id="1.10.1040.10">
    <property type="entry name" value="N-(1-d-carboxylethyl)-l-norvaline Dehydrogenase, domain 2"/>
    <property type="match status" value="1"/>
</dbReference>
<comment type="cofactor">
    <cofactor evidence="17">
        <name>Mg(2+)</name>
        <dbReference type="ChEBI" id="CHEBI:18420"/>
    </cofactor>
    <text evidence="17">Binds 2 magnesium ions per subunit.</text>
</comment>
<dbReference type="SUPFAM" id="SSF51735">
    <property type="entry name" value="NAD(P)-binding Rossmann-fold domains"/>
    <property type="match status" value="1"/>
</dbReference>
<dbReference type="InterPro" id="IPR036291">
    <property type="entry name" value="NAD(P)-bd_dom_sf"/>
</dbReference>
<name>A0A0A0K5T7_CUCSA</name>
<dbReference type="GO" id="GO:0004455">
    <property type="term" value="F:ketol-acid reductoisomerase activity"/>
    <property type="evidence" value="ECO:0000318"/>
    <property type="project" value="GO_Central"/>
</dbReference>
<dbReference type="UniPathway" id="UPA00047">
    <property type="reaction ID" value="UER00056"/>
</dbReference>
<evidence type="ECO:0000256" key="11">
    <source>
        <dbReference type="ARBA" id="ARBA00022857"/>
    </source>
</evidence>
<comment type="pathway">
    <text evidence="2 17">Amino-acid biosynthesis; L-valine biosynthesis; L-valine from pyruvate: step 2/4.</text>
</comment>
<evidence type="ECO:0000256" key="5">
    <source>
        <dbReference type="ARBA" id="ARBA00011738"/>
    </source>
</evidence>
<evidence type="ECO:0000256" key="6">
    <source>
        <dbReference type="ARBA" id="ARBA00022528"/>
    </source>
</evidence>
<keyword evidence="6" id="KW-0150">Chloroplast</keyword>
<dbReference type="KEGG" id="csv:101213336"/>
<evidence type="ECO:0000256" key="8">
    <source>
        <dbReference type="ARBA" id="ARBA00022640"/>
    </source>
</evidence>
<comment type="catalytic activity">
    <reaction evidence="15 17">
        <text>(2R,3R)-2,3-dihydroxy-3-methylpentanoate + NADP(+) = (S)-2-ethyl-2-hydroxy-3-oxobutanoate + NADPH + H(+)</text>
        <dbReference type="Rhea" id="RHEA:13493"/>
        <dbReference type="ChEBI" id="CHEBI:15378"/>
        <dbReference type="ChEBI" id="CHEBI:49256"/>
        <dbReference type="ChEBI" id="CHEBI:49258"/>
        <dbReference type="ChEBI" id="CHEBI:57783"/>
        <dbReference type="ChEBI" id="CHEBI:58349"/>
        <dbReference type="EC" id="1.1.1.86"/>
    </reaction>
</comment>
<feature type="binding site" evidence="19 20">
    <location>
        <position position="307"/>
    </location>
    <ligand>
        <name>Mg(2+)</name>
        <dbReference type="ChEBI" id="CHEBI:18420"/>
        <label>1</label>
    </ligand>
</feature>
<dbReference type="Pfam" id="PF01450">
    <property type="entry name" value="KARI_C"/>
    <property type="match status" value="2"/>
</dbReference>
<evidence type="ECO:0000256" key="15">
    <source>
        <dbReference type="ARBA" id="ARBA00047612"/>
    </source>
</evidence>
<protein>
    <recommendedName>
        <fullName evidence="17">Ketol-acid reductoisomerase</fullName>
        <ecNumber evidence="17">1.1.1.86</ecNumber>
    </recommendedName>
    <alternativeName>
        <fullName evidence="17">Acetohydroxy-acid reductoisomerase</fullName>
    </alternativeName>
    <alternativeName>
        <fullName evidence="17">Alpha-keto-beta-hydroxylacyl reductoisomerase</fullName>
    </alternativeName>
</protein>
<feature type="binding site" evidence="20">
    <location>
        <position position="369"/>
    </location>
    <ligand>
        <name>substrate</name>
    </ligand>
</feature>
<organism evidence="23 24">
    <name type="scientific">Cucumis sativus</name>
    <name type="common">Cucumber</name>
    <dbReference type="NCBI Taxonomy" id="3659"/>
    <lineage>
        <taxon>Eukaryota</taxon>
        <taxon>Viridiplantae</taxon>
        <taxon>Streptophyta</taxon>
        <taxon>Embryophyta</taxon>
        <taxon>Tracheophyta</taxon>
        <taxon>Spermatophyta</taxon>
        <taxon>Magnoliopsida</taxon>
        <taxon>eudicotyledons</taxon>
        <taxon>Gunneridae</taxon>
        <taxon>Pentapetalae</taxon>
        <taxon>rosids</taxon>
        <taxon>fabids</taxon>
        <taxon>Cucurbitales</taxon>
        <taxon>Cucurbitaceae</taxon>
        <taxon>Benincaseae</taxon>
        <taxon>Cucumis</taxon>
    </lineage>
</organism>
<keyword evidence="7 17" id="KW-0028">Amino-acid biosynthesis</keyword>
<feature type="binding site" evidence="20">
    <location>
        <position position="510"/>
    </location>
    <ligand>
        <name>substrate</name>
    </ligand>
</feature>
<accession>A0A0A0K5T7</accession>
<keyword evidence="11 17" id="KW-0521">NADP</keyword>
<evidence type="ECO:0000256" key="18">
    <source>
        <dbReference type="PIRSR" id="PIRSR000118-1"/>
    </source>
</evidence>
<dbReference type="OMA" id="MVDNCSF"/>
<dbReference type="InterPro" id="IPR013328">
    <property type="entry name" value="6PGD_dom2"/>
</dbReference>
<evidence type="ECO:0000256" key="14">
    <source>
        <dbReference type="ARBA" id="ARBA00023304"/>
    </source>
</evidence>
<dbReference type="FunFam" id="3.40.50.720:FF:000146">
    <property type="entry name" value="Ketol-acid reductoisomerase"/>
    <property type="match status" value="1"/>
</dbReference>
<comment type="subunit">
    <text evidence="5 17">Homodimer.</text>
</comment>
<evidence type="ECO:0000259" key="22">
    <source>
        <dbReference type="PROSITE" id="PS51851"/>
    </source>
</evidence>
<dbReference type="GO" id="GO:0009507">
    <property type="term" value="C:chloroplast"/>
    <property type="evidence" value="ECO:0007669"/>
    <property type="project" value="UniProtKB-SubCell"/>
</dbReference>
<evidence type="ECO:0000256" key="17">
    <source>
        <dbReference type="PIRNR" id="PIRNR000118"/>
    </source>
</evidence>
<sequence length="588" mass="63573">MAAATTHFAPSISASSAKTLKHAAALHPLAPSSLSFLSSSSSGLNALKAVGISAANGIGSALGARMVSVPAIKPLISLDFDTSVFKKEKVNLAGHDEYIVRGGRDLFPLLPEAFKGIKKIGVIGWGSQAPAQAQNLRDSLAEAKSDIVVKIGLRKGSRSFAEARAVGFSEENGTLGDIYETISESDLVMLLISDSAQADNYEKIFSHMKPNSILGLSHGFLLGHLQSSGLDFPKNISVIAVCPKGMGPSVRRLYVQGKEVNGAGINSSFAVHQDVDGRATDVALGWSIALGSPFTFATTLEQEYRSDIFGERGILLGAVHGIVESLFRRYTENGMAEELAYKNTVESITGIISRTISTKGMLAVYNSFSPDEKKEFERAYSASYYPCMDILYECYEDVASGSEIRSVVLAGRRFYEKEGLPAFPMGNIDQTRMWKVGERVRQSRPAGDLGPLYPFTAGVYVALMMAQIEILRKKGHSYSEIINESVIESVDSLNPFMHARGVSFMVDNCSTTARLGSRKWAPRFDYILTQQALVAIDNGSAVNQDLISNFLSDPVHGAIEVCAQLRPTVDISVPADADFVRPELRQSN</sequence>
<dbReference type="Gramene" id="KGN43657">
    <property type="protein sequence ID" value="KGN43657"/>
    <property type="gene ID" value="Csa_7G051370"/>
</dbReference>
<feature type="binding site" evidence="20">
    <location>
        <position position="484"/>
    </location>
    <ligand>
        <name>Mg(2+)</name>
        <dbReference type="ChEBI" id="CHEBI:18420"/>
        <label>2</label>
    </ligand>
</feature>
<evidence type="ECO:0000256" key="12">
    <source>
        <dbReference type="ARBA" id="ARBA00022946"/>
    </source>
</evidence>
<dbReference type="InterPro" id="IPR016206">
    <property type="entry name" value="KetolA_reductoisomerase_plant"/>
</dbReference>
<dbReference type="InterPro" id="IPR008927">
    <property type="entry name" value="6-PGluconate_DH-like_C_sf"/>
</dbReference>
<comment type="pathway">
    <text evidence="3 17">Amino-acid biosynthesis; L-isoleucine biosynthesis; L-isoleucine from 2-oxobutanoate: step 2/4.</text>
</comment>
<evidence type="ECO:0000256" key="9">
    <source>
        <dbReference type="ARBA" id="ARBA00022723"/>
    </source>
</evidence>
<evidence type="ECO:0000259" key="21">
    <source>
        <dbReference type="PROSITE" id="PS51850"/>
    </source>
</evidence>
<dbReference type="PROSITE" id="PS51851">
    <property type="entry name" value="KARI_C"/>
    <property type="match status" value="2"/>
</dbReference>
<feature type="domain" description="KARI C-terminal knotted" evidence="22">
    <location>
        <begin position="299"/>
        <end position="447"/>
    </location>
</feature>
<feature type="domain" description="KARI N-terminal Rossmann" evidence="21">
    <location>
        <begin position="100"/>
        <end position="298"/>
    </location>
</feature>
<comment type="subcellular location">
    <subcellularLocation>
        <location evidence="1">Plastid</location>
        <location evidence="1">Chloroplast</location>
    </subcellularLocation>
</comment>
<gene>
    <name evidence="23" type="ORF">Csa_7G051370</name>
</gene>
<dbReference type="PIRSF" id="PIRSF000118">
    <property type="entry name" value="Ilv5_plant"/>
    <property type="match status" value="1"/>
</dbReference>
<comment type="similarity">
    <text evidence="4 17 20">Belongs to the ketol-acid reductoisomerase family.</text>
</comment>
<dbReference type="EC" id="1.1.1.86" evidence="17"/>
<feature type="binding site" evidence="19 20">
    <location>
        <position position="307"/>
    </location>
    <ligand>
        <name>Mg(2+)</name>
        <dbReference type="ChEBI" id="CHEBI:18420"/>
        <label>2</label>
    </ligand>
</feature>
<dbReference type="GO" id="GO:0000287">
    <property type="term" value="F:magnesium ion binding"/>
    <property type="evidence" value="ECO:0007669"/>
    <property type="project" value="UniProtKB-ARBA"/>
</dbReference>
<dbReference type="Pfam" id="PF07991">
    <property type="entry name" value="KARI_N"/>
    <property type="match status" value="1"/>
</dbReference>
<dbReference type="GO" id="GO:0070402">
    <property type="term" value="F:NADPH binding"/>
    <property type="evidence" value="ECO:0007669"/>
    <property type="project" value="UniProtKB-ARBA"/>
</dbReference>
<dbReference type="AlphaFoldDB" id="A0A0A0K5T7"/>
<reference evidence="23 24" key="2">
    <citation type="journal article" date="2009" name="PLoS ONE">
        <title>An integrated genetic and cytogenetic map of the cucumber genome.</title>
        <authorList>
            <person name="Ren Y."/>
            <person name="Zhang Z."/>
            <person name="Liu J."/>
            <person name="Staub J.E."/>
            <person name="Han Y."/>
            <person name="Cheng Z."/>
            <person name="Li X."/>
            <person name="Lu J."/>
            <person name="Miao H."/>
            <person name="Kang H."/>
            <person name="Xie B."/>
            <person name="Gu X."/>
            <person name="Wang X."/>
            <person name="Du Y."/>
            <person name="Jin W."/>
            <person name="Huang S."/>
        </authorList>
    </citation>
    <scope>NUCLEOTIDE SEQUENCE [LARGE SCALE GENOMIC DNA]</scope>
    <source>
        <strain evidence="24">cv. 9930</strain>
    </source>
</reference>
<evidence type="ECO:0000256" key="10">
    <source>
        <dbReference type="ARBA" id="ARBA00022842"/>
    </source>
</evidence>
<comment type="catalytic activity">
    <reaction evidence="16 17">
        <text>(2R)-2,3-dihydroxy-3-methylbutanoate + NADP(+) = (2S)-2-acetolactate + NADPH + H(+)</text>
        <dbReference type="Rhea" id="RHEA:22068"/>
        <dbReference type="ChEBI" id="CHEBI:15378"/>
        <dbReference type="ChEBI" id="CHEBI:49072"/>
        <dbReference type="ChEBI" id="CHEBI:57783"/>
        <dbReference type="ChEBI" id="CHEBI:58349"/>
        <dbReference type="ChEBI" id="CHEBI:58476"/>
        <dbReference type="EC" id="1.1.1.86"/>
    </reaction>
</comment>
<dbReference type="InterPro" id="IPR000506">
    <property type="entry name" value="KARI_C"/>
</dbReference>
<proteinExistence type="inferred from homology"/>
<evidence type="ECO:0000256" key="1">
    <source>
        <dbReference type="ARBA" id="ARBA00004229"/>
    </source>
</evidence>
<evidence type="ECO:0000256" key="7">
    <source>
        <dbReference type="ARBA" id="ARBA00022605"/>
    </source>
</evidence>
<dbReference type="GO" id="GO:0042803">
    <property type="term" value="F:protein homodimerization activity"/>
    <property type="evidence" value="ECO:0007669"/>
    <property type="project" value="UniProtKB-ARBA"/>
</dbReference>
<evidence type="ECO:0000256" key="16">
    <source>
        <dbReference type="ARBA" id="ARBA00049021"/>
    </source>
</evidence>
<feature type="domain" description="KARI C-terminal knotted" evidence="22">
    <location>
        <begin position="448"/>
        <end position="584"/>
    </location>
</feature>
<keyword evidence="13 17" id="KW-0560">Oxidoreductase</keyword>
<dbReference type="Gene3D" id="3.40.50.720">
    <property type="entry name" value="NAD(P)-binding Rossmann-like Domain"/>
    <property type="match status" value="1"/>
</dbReference>
<dbReference type="Proteomes" id="UP000029981">
    <property type="component" value="Chromosome 7"/>
</dbReference>